<accession>A0A7Y9JBL9</accession>
<keyword evidence="1" id="KW-1133">Transmembrane helix</keyword>
<dbReference type="EMBL" id="JACCBG010000001">
    <property type="protein sequence ID" value="NYD42937.1"/>
    <property type="molecule type" value="Genomic_DNA"/>
</dbReference>
<keyword evidence="1" id="KW-0812">Transmembrane</keyword>
<keyword evidence="4" id="KW-1185">Reference proteome</keyword>
<name>A0A7Y9JBL9_9ACTN</name>
<feature type="transmembrane region" description="Helical" evidence="1">
    <location>
        <begin position="70"/>
        <end position="91"/>
    </location>
</feature>
<sequence length="178" mass="18243">MLRPGRAFSVTGVVLALIVFGPATAAHARGGLQRCLDRAVNHGGVPPTCTKVNGTWVASWPGEGASGSGATGAIVFLAVIGALVGLGVLAWKVSTARRLASQSGMDPNLATQMTLLTDDGLESTYLAANLRPAPQSAAPSPSPPPAAERLTELTALLDRGMITQAEYDESRRAIIGSV</sequence>
<protein>
    <recommendedName>
        <fullName evidence="5">SHOCT domain-containing protein</fullName>
    </recommendedName>
</protein>
<feature type="signal peptide" evidence="2">
    <location>
        <begin position="1"/>
        <end position="25"/>
    </location>
</feature>
<comment type="caution">
    <text evidence="3">The sequence shown here is derived from an EMBL/GenBank/DDBJ whole genome shotgun (WGS) entry which is preliminary data.</text>
</comment>
<evidence type="ECO:0000313" key="4">
    <source>
        <dbReference type="Proteomes" id="UP000535511"/>
    </source>
</evidence>
<reference evidence="3 4" key="1">
    <citation type="submission" date="2020-07" db="EMBL/GenBank/DDBJ databases">
        <title>Sequencing the genomes of 1000 actinobacteria strains.</title>
        <authorList>
            <person name="Klenk H.-P."/>
        </authorList>
    </citation>
    <scope>NUCLEOTIDE SEQUENCE [LARGE SCALE GENOMIC DNA]</scope>
    <source>
        <strain evidence="3 4">DSM 21350</strain>
    </source>
</reference>
<keyword evidence="2" id="KW-0732">Signal</keyword>
<gene>
    <name evidence="3" type="ORF">BJZ21_003020</name>
</gene>
<evidence type="ECO:0000256" key="1">
    <source>
        <dbReference type="SAM" id="Phobius"/>
    </source>
</evidence>
<feature type="chain" id="PRO_5031007267" description="SHOCT domain-containing protein" evidence="2">
    <location>
        <begin position="26"/>
        <end position="178"/>
    </location>
</feature>
<proteinExistence type="predicted"/>
<dbReference type="AlphaFoldDB" id="A0A7Y9JBL9"/>
<dbReference type="Proteomes" id="UP000535511">
    <property type="component" value="Unassembled WGS sequence"/>
</dbReference>
<evidence type="ECO:0000313" key="3">
    <source>
        <dbReference type="EMBL" id="NYD42937.1"/>
    </source>
</evidence>
<evidence type="ECO:0000256" key="2">
    <source>
        <dbReference type="SAM" id="SignalP"/>
    </source>
</evidence>
<keyword evidence="1" id="KW-0472">Membrane</keyword>
<dbReference type="RefSeq" id="WP_179664513.1">
    <property type="nucleotide sequence ID" value="NZ_JACCBG010000001.1"/>
</dbReference>
<evidence type="ECO:0008006" key="5">
    <source>
        <dbReference type="Google" id="ProtNLM"/>
    </source>
</evidence>
<organism evidence="3 4">
    <name type="scientific">Nocardioides panaciterrulae</name>
    <dbReference type="NCBI Taxonomy" id="661492"/>
    <lineage>
        <taxon>Bacteria</taxon>
        <taxon>Bacillati</taxon>
        <taxon>Actinomycetota</taxon>
        <taxon>Actinomycetes</taxon>
        <taxon>Propionibacteriales</taxon>
        <taxon>Nocardioidaceae</taxon>
        <taxon>Nocardioides</taxon>
    </lineage>
</organism>